<reference evidence="2 4" key="1">
    <citation type="submission" date="2019-06" db="EMBL/GenBank/DDBJ databases">
        <title>Vibrio cholerae phylogeny based on whole-genome sequencing reveals genetic diversity and population strucutre.</title>
        <authorList>
            <person name="Zhiqiu Y."/>
            <person name="Bin L."/>
            <person name="Lingyan J."/>
        </authorList>
    </citation>
    <scope>NUCLEOTIDE SEQUENCE [LARGE SCALE GENOMIC DNA]</scope>
    <source>
        <strain evidence="2 4">N2814</strain>
    </source>
</reference>
<dbReference type="Proteomes" id="UP000323819">
    <property type="component" value="Unassembled WGS sequence"/>
</dbReference>
<organism evidence="1 3">
    <name type="scientific">Vibrio cholerae</name>
    <dbReference type="NCBI Taxonomy" id="666"/>
    <lineage>
        <taxon>Bacteria</taxon>
        <taxon>Pseudomonadati</taxon>
        <taxon>Pseudomonadota</taxon>
        <taxon>Gammaproteobacteria</taxon>
        <taxon>Vibrionales</taxon>
        <taxon>Vibrionaceae</taxon>
        <taxon>Vibrio</taxon>
    </lineage>
</organism>
<evidence type="ECO:0000313" key="3">
    <source>
        <dbReference type="Proteomes" id="UP000323225"/>
    </source>
</evidence>
<comment type="caution">
    <text evidence="1">The sequence shown here is derived from an EMBL/GenBank/DDBJ whole genome shotgun (WGS) entry which is preliminary data.</text>
</comment>
<gene>
    <name evidence="1" type="ORF">F0M16_17175</name>
    <name evidence="2" type="ORF">FXF03_02615</name>
</gene>
<dbReference type="AlphaFoldDB" id="A0A5C9HRS3"/>
<reference evidence="1 3" key="2">
    <citation type="submission" date="2019-09" db="EMBL/GenBank/DDBJ databases">
        <authorList>
            <person name="Kritzky A."/>
            <person name="Schelkanova E.Y."/>
            <person name="Alkhova Z.V."/>
            <person name="Smirnova N.I."/>
        </authorList>
    </citation>
    <scope>NUCLEOTIDE SEQUENCE [LARGE SCALE GENOMIC DNA]</scope>
    <source>
        <strain evidence="1 3">M1526</strain>
    </source>
</reference>
<dbReference type="Proteomes" id="UP000323225">
    <property type="component" value="Unassembled WGS sequence"/>
</dbReference>
<accession>A0A5C9HRS3</accession>
<dbReference type="EMBL" id="VUAA01000020">
    <property type="protein sequence ID" value="KAA1253594.1"/>
    <property type="molecule type" value="Genomic_DNA"/>
</dbReference>
<evidence type="ECO:0000313" key="1">
    <source>
        <dbReference type="EMBL" id="KAA1253594.1"/>
    </source>
</evidence>
<evidence type="ECO:0000313" key="4">
    <source>
        <dbReference type="Proteomes" id="UP000323819"/>
    </source>
</evidence>
<name>A0A5C9HRS3_VIBCL</name>
<evidence type="ECO:0000313" key="2">
    <source>
        <dbReference type="EMBL" id="TXX67007.1"/>
    </source>
</evidence>
<dbReference type="EMBL" id="VSIJ01000007">
    <property type="protein sequence ID" value="TXX67007.1"/>
    <property type="molecule type" value="Genomic_DNA"/>
</dbReference>
<proteinExistence type="predicted"/>
<sequence>MSSFAQILIGIFSVKPSGSESVLDNFSFTQYYQRQAGAI</sequence>
<protein>
    <submittedName>
        <fullName evidence="1">MutL protein</fullName>
    </submittedName>
</protein>